<dbReference type="SUPFAM" id="SSF103473">
    <property type="entry name" value="MFS general substrate transporter"/>
    <property type="match status" value="1"/>
</dbReference>
<feature type="transmembrane region" description="Helical" evidence="7">
    <location>
        <begin position="355"/>
        <end position="376"/>
    </location>
</feature>
<evidence type="ECO:0000256" key="2">
    <source>
        <dbReference type="ARBA" id="ARBA00022448"/>
    </source>
</evidence>
<dbReference type="PANTHER" id="PTHR43791:SF104">
    <property type="entry name" value="MAJOR FACILITATOR SUPERFAMILY (MFS) PROFILE DOMAIN-CONTAINING PROTEIN-RELATED"/>
    <property type="match status" value="1"/>
</dbReference>
<feature type="transmembrane region" description="Helical" evidence="7">
    <location>
        <begin position="207"/>
        <end position="227"/>
    </location>
</feature>
<comment type="caution">
    <text evidence="8">The sequence shown here is derived from an EMBL/GenBank/DDBJ whole genome shotgun (WGS) entry which is preliminary data.</text>
</comment>
<evidence type="ECO:0000256" key="1">
    <source>
        <dbReference type="ARBA" id="ARBA00004141"/>
    </source>
</evidence>
<feature type="transmembrane region" description="Helical" evidence="7">
    <location>
        <begin position="500"/>
        <end position="521"/>
    </location>
</feature>
<dbReference type="RefSeq" id="XP_066703569.1">
    <property type="nucleotide sequence ID" value="XM_066840942.1"/>
</dbReference>
<evidence type="ECO:0000256" key="4">
    <source>
        <dbReference type="ARBA" id="ARBA00022989"/>
    </source>
</evidence>
<dbReference type="PANTHER" id="PTHR43791">
    <property type="entry name" value="PERMEASE-RELATED"/>
    <property type="match status" value="1"/>
</dbReference>
<evidence type="ECO:0000256" key="5">
    <source>
        <dbReference type="ARBA" id="ARBA00023136"/>
    </source>
</evidence>
<dbReference type="Proteomes" id="UP001391051">
    <property type="component" value="Unassembled WGS sequence"/>
</dbReference>
<gene>
    <name evidence="8" type="ORF">PG986_004720</name>
</gene>
<sequence length="559" mass="64138">MADDHKTPRSVNSNRETDSASDKTPLSARLGNADAFAGGGDIRFYEPIPEYEGYHRYDPKETWSPQEEKRLVRKLDYKICSWTCLMFFALQLDRGNIQQALSDGMLKDLGLSTNQYNTGMTIFYLCFLCAELPSQMISKKLGPDVWIPIQMTSWSIVACCQSRLTGESSFCATRALLGLIEGGFIPDVILYLSYFYKSRELPLRLSFFWAAYISTNIVSAFLAYGILRLRFVTGWAGWRWLFALEGGLTAAIGILSWFYLPPSPTETASWFRGKDGWFSEREEKIMVNRVLRDDPGKGGMHNRQGLTLKLLWGALTDYDLWPIYIYGLVWNIPSMPITAYLTINLKTLGFDTFQTNLLTVPAYFLFLVQVVFWTWVSERINNRFFCVLVTQIWFLPMAIALEVLPATASPWSWYTLSILMIGQVFTGFLLFMRVSANNRMHRHPYTHAILVALTSRNAGTVRTRTIGSAIYNMCVQAGNIIGSNIYRDADRPLYRTGNKVLLGLISFNIVWAVGMKFFYIWRNKSKEKVWSAMSREEKDHYLNTTKDEGNKRLDFRFAH</sequence>
<feature type="region of interest" description="Disordered" evidence="6">
    <location>
        <begin position="1"/>
        <end position="32"/>
    </location>
</feature>
<evidence type="ECO:0000313" key="9">
    <source>
        <dbReference type="Proteomes" id="UP001391051"/>
    </source>
</evidence>
<evidence type="ECO:0000256" key="6">
    <source>
        <dbReference type="SAM" id="MobiDB-lite"/>
    </source>
</evidence>
<reference evidence="8 9" key="1">
    <citation type="submission" date="2023-01" db="EMBL/GenBank/DDBJ databases">
        <title>Analysis of 21 Apiospora genomes using comparative genomics revels a genus with tremendous synthesis potential of carbohydrate active enzymes and secondary metabolites.</title>
        <authorList>
            <person name="Sorensen T."/>
        </authorList>
    </citation>
    <scope>NUCLEOTIDE SEQUENCE [LARGE SCALE GENOMIC DNA]</scope>
    <source>
        <strain evidence="8 9">CBS 24483</strain>
    </source>
</reference>
<keyword evidence="5 7" id="KW-0472">Membrane</keyword>
<organism evidence="8 9">
    <name type="scientific">Apiospora aurea</name>
    <dbReference type="NCBI Taxonomy" id="335848"/>
    <lineage>
        <taxon>Eukaryota</taxon>
        <taxon>Fungi</taxon>
        <taxon>Dikarya</taxon>
        <taxon>Ascomycota</taxon>
        <taxon>Pezizomycotina</taxon>
        <taxon>Sordariomycetes</taxon>
        <taxon>Xylariomycetidae</taxon>
        <taxon>Amphisphaeriales</taxon>
        <taxon>Apiosporaceae</taxon>
        <taxon>Apiospora</taxon>
    </lineage>
</organism>
<dbReference type="EMBL" id="JAQQWE010000003">
    <property type="protein sequence ID" value="KAK7959866.1"/>
    <property type="molecule type" value="Genomic_DNA"/>
</dbReference>
<evidence type="ECO:0000313" key="8">
    <source>
        <dbReference type="EMBL" id="KAK7959866.1"/>
    </source>
</evidence>
<keyword evidence="4 7" id="KW-1133">Transmembrane helix</keyword>
<feature type="transmembrane region" description="Helical" evidence="7">
    <location>
        <begin position="239"/>
        <end position="260"/>
    </location>
</feature>
<evidence type="ECO:0000256" key="3">
    <source>
        <dbReference type="ARBA" id="ARBA00022692"/>
    </source>
</evidence>
<evidence type="ECO:0008006" key="10">
    <source>
        <dbReference type="Google" id="ProtNLM"/>
    </source>
</evidence>
<name>A0ABR1QND7_9PEZI</name>
<feature type="transmembrane region" description="Helical" evidence="7">
    <location>
        <begin position="411"/>
        <end position="432"/>
    </location>
</feature>
<keyword evidence="9" id="KW-1185">Reference proteome</keyword>
<keyword evidence="3 7" id="KW-0812">Transmembrane</keyword>
<keyword evidence="2" id="KW-0813">Transport</keyword>
<protein>
    <recommendedName>
        <fullName evidence="10">Phthalate transporter</fullName>
    </recommendedName>
</protein>
<evidence type="ECO:0000256" key="7">
    <source>
        <dbReference type="SAM" id="Phobius"/>
    </source>
</evidence>
<comment type="subcellular location">
    <subcellularLocation>
        <location evidence="1">Membrane</location>
        <topology evidence="1">Multi-pass membrane protein</topology>
    </subcellularLocation>
</comment>
<feature type="transmembrane region" description="Helical" evidence="7">
    <location>
        <begin position="323"/>
        <end position="343"/>
    </location>
</feature>
<accession>A0ABR1QND7</accession>
<dbReference type="GeneID" id="92074004"/>
<proteinExistence type="predicted"/>
<dbReference type="InterPro" id="IPR036259">
    <property type="entry name" value="MFS_trans_sf"/>
</dbReference>
<dbReference type="Pfam" id="PF07690">
    <property type="entry name" value="MFS_1"/>
    <property type="match status" value="1"/>
</dbReference>
<feature type="transmembrane region" description="Helical" evidence="7">
    <location>
        <begin position="382"/>
        <end position="404"/>
    </location>
</feature>
<dbReference type="Gene3D" id="1.20.1250.20">
    <property type="entry name" value="MFS general substrate transporter like domains"/>
    <property type="match status" value="2"/>
</dbReference>
<dbReference type="InterPro" id="IPR011701">
    <property type="entry name" value="MFS"/>
</dbReference>